<name>A0A917Z6B8_9GAMM</name>
<gene>
    <name evidence="1" type="ORF">GCM10011348_03190</name>
</gene>
<organism evidence="1 2">
    <name type="scientific">Marinobacterium nitratireducens</name>
    <dbReference type="NCBI Taxonomy" id="518897"/>
    <lineage>
        <taxon>Bacteria</taxon>
        <taxon>Pseudomonadati</taxon>
        <taxon>Pseudomonadota</taxon>
        <taxon>Gammaproteobacteria</taxon>
        <taxon>Oceanospirillales</taxon>
        <taxon>Oceanospirillaceae</taxon>
        <taxon>Marinobacterium</taxon>
    </lineage>
</organism>
<dbReference type="Proteomes" id="UP000599578">
    <property type="component" value="Unassembled WGS sequence"/>
</dbReference>
<evidence type="ECO:0000313" key="1">
    <source>
        <dbReference type="EMBL" id="GGO76305.1"/>
    </source>
</evidence>
<proteinExistence type="predicted"/>
<evidence type="ECO:0000313" key="2">
    <source>
        <dbReference type="Proteomes" id="UP000599578"/>
    </source>
</evidence>
<keyword evidence="2" id="KW-1185">Reference proteome</keyword>
<dbReference type="EMBL" id="BMLT01000001">
    <property type="protein sequence ID" value="GGO76305.1"/>
    <property type="molecule type" value="Genomic_DNA"/>
</dbReference>
<reference evidence="1 2" key="1">
    <citation type="journal article" date="2014" name="Int. J. Syst. Evol. Microbiol.">
        <title>Complete genome sequence of Corynebacterium casei LMG S-19264T (=DSM 44701T), isolated from a smear-ripened cheese.</title>
        <authorList>
            <consortium name="US DOE Joint Genome Institute (JGI-PGF)"/>
            <person name="Walter F."/>
            <person name="Albersmeier A."/>
            <person name="Kalinowski J."/>
            <person name="Ruckert C."/>
        </authorList>
    </citation>
    <scope>NUCLEOTIDE SEQUENCE [LARGE SCALE GENOMIC DNA]</scope>
    <source>
        <strain evidence="1 2">CGMCC 1.7286</strain>
    </source>
</reference>
<protein>
    <submittedName>
        <fullName evidence="1">Uncharacterized protein</fullName>
    </submittedName>
</protein>
<comment type="caution">
    <text evidence="1">The sequence shown here is derived from an EMBL/GenBank/DDBJ whole genome shotgun (WGS) entry which is preliminary data.</text>
</comment>
<dbReference type="AlphaFoldDB" id="A0A917Z6B8"/>
<accession>A0A917Z6B8</accession>
<sequence>MDSPSIGIYVPDWKLTQPIVKKEPIMEIMRIGLDLAKNVFEVFGVDEQEQQALRKTLKRSQVMKFFAQLHPCIVGMESCAAVPTIEREGCAAVAMRSE</sequence>